<accession>A0ABX3IKU0</accession>
<dbReference type="Proteomes" id="UP000242616">
    <property type="component" value="Unassembled WGS sequence"/>
</dbReference>
<dbReference type="InterPro" id="IPR007035">
    <property type="entry name" value="Peptidase_M55"/>
</dbReference>
<dbReference type="SUPFAM" id="SSF63992">
    <property type="entry name" value="Dipeptide transport protein"/>
    <property type="match status" value="1"/>
</dbReference>
<dbReference type="RefSeq" id="WP_077197797.1">
    <property type="nucleotide sequence ID" value="NZ_LBFC01000003.1"/>
</dbReference>
<dbReference type="PIRSF" id="PIRSF015853">
    <property type="entry name" value="Pep_DppA"/>
    <property type="match status" value="1"/>
</dbReference>
<reference evidence="1 2" key="1">
    <citation type="submission" date="2015-06" db="EMBL/GenBank/DDBJ databases">
        <title>Genome sequencing of Thermotogales isolates from hydrothermal vents.</title>
        <authorList>
            <person name="Haverkamp T.H."/>
            <person name="Kublanov I.V."/>
            <person name="Nesbo C.L."/>
        </authorList>
    </citation>
    <scope>NUCLEOTIDE SEQUENCE [LARGE SCALE GENOMIC DNA]</scope>
    <source>
        <strain evidence="2">ik275mar</strain>
    </source>
</reference>
<dbReference type="Gene3D" id="3.40.50.10780">
    <property type="entry name" value="Dipeptide transport protein"/>
    <property type="match status" value="1"/>
</dbReference>
<protein>
    <submittedName>
        <fullName evidence="1">Peptidase M55</fullName>
    </submittedName>
</protein>
<sequence length="272" mass="31190">MKIYVSLDFEGLGGITQWSDVEYGIKFKQHLLMEQLEKFLEAVGNNYVLISDSHAMGDNVLWEITKKFDNVEIISGGLRKDYMMTGLDETFDRVVFFGYHAGIGTRYAVMDHTYSSSSIHNIWINGKIMNEAIINAAYAGLYNVPVAMIIGDDKLKTQVNFKNLFYVETKTSLGRFSAKHKSMKKVLLDIENKTKQMIEVPREEFEIVKFEKPIELVVELSDTARADLVEMLPLVKRIDGRKVKLVHDDYRVVFDTILSMTFMASIVKYLGR</sequence>
<keyword evidence="2" id="KW-1185">Reference proteome</keyword>
<evidence type="ECO:0000313" key="1">
    <source>
        <dbReference type="EMBL" id="ONN28015.1"/>
    </source>
</evidence>
<gene>
    <name evidence="1" type="ORF">XJ44_01175</name>
</gene>
<name>A0ABX3IKU0_9BACT</name>
<organism evidence="1 2">
    <name type="scientific">Thermosipho affectus</name>
    <dbReference type="NCBI Taxonomy" id="660294"/>
    <lineage>
        <taxon>Bacteria</taxon>
        <taxon>Thermotogati</taxon>
        <taxon>Thermotogota</taxon>
        <taxon>Thermotogae</taxon>
        <taxon>Thermotogales</taxon>
        <taxon>Fervidobacteriaceae</taxon>
        <taxon>Thermosipho</taxon>
    </lineage>
</organism>
<dbReference type="InterPro" id="IPR027476">
    <property type="entry name" value="DppA_N"/>
</dbReference>
<dbReference type="Pfam" id="PF04951">
    <property type="entry name" value="Peptidase_M55"/>
    <property type="match status" value="1"/>
</dbReference>
<dbReference type="InterPro" id="IPR036177">
    <property type="entry name" value="Peptidase_M55_sf"/>
</dbReference>
<dbReference type="CDD" id="cd08769">
    <property type="entry name" value="DAP_dppA_2"/>
    <property type="match status" value="1"/>
</dbReference>
<evidence type="ECO:0000313" key="2">
    <source>
        <dbReference type="Proteomes" id="UP000242616"/>
    </source>
</evidence>
<comment type="caution">
    <text evidence="1">The sequence shown here is derived from an EMBL/GenBank/DDBJ whole genome shotgun (WGS) entry which is preliminary data.</text>
</comment>
<dbReference type="EMBL" id="LBFC01000003">
    <property type="protein sequence ID" value="ONN28015.1"/>
    <property type="molecule type" value="Genomic_DNA"/>
</dbReference>
<proteinExistence type="predicted"/>
<dbReference type="Gene3D" id="3.30.1360.130">
    <property type="entry name" value="Dipeptide transport protein"/>
    <property type="match status" value="1"/>
</dbReference>